<evidence type="ECO:0000313" key="3">
    <source>
        <dbReference type="Proteomes" id="UP000314294"/>
    </source>
</evidence>
<name>A0A4Z2EU29_9TELE</name>
<proteinExistence type="predicted"/>
<accession>A0A4Z2EU29</accession>
<feature type="compositionally biased region" description="Low complexity" evidence="1">
    <location>
        <begin position="90"/>
        <end position="99"/>
    </location>
</feature>
<gene>
    <name evidence="2" type="ORF">EYF80_057538</name>
</gene>
<dbReference type="AlphaFoldDB" id="A0A4Z2EU29"/>
<dbReference type="Proteomes" id="UP000314294">
    <property type="component" value="Unassembled WGS sequence"/>
</dbReference>
<organism evidence="2 3">
    <name type="scientific">Liparis tanakae</name>
    <name type="common">Tanaka's snailfish</name>
    <dbReference type="NCBI Taxonomy" id="230148"/>
    <lineage>
        <taxon>Eukaryota</taxon>
        <taxon>Metazoa</taxon>
        <taxon>Chordata</taxon>
        <taxon>Craniata</taxon>
        <taxon>Vertebrata</taxon>
        <taxon>Euteleostomi</taxon>
        <taxon>Actinopterygii</taxon>
        <taxon>Neopterygii</taxon>
        <taxon>Teleostei</taxon>
        <taxon>Neoteleostei</taxon>
        <taxon>Acanthomorphata</taxon>
        <taxon>Eupercaria</taxon>
        <taxon>Perciformes</taxon>
        <taxon>Cottioidei</taxon>
        <taxon>Cottales</taxon>
        <taxon>Liparidae</taxon>
        <taxon>Liparis</taxon>
    </lineage>
</organism>
<evidence type="ECO:0000313" key="2">
    <source>
        <dbReference type="EMBL" id="TNN32303.1"/>
    </source>
</evidence>
<feature type="region of interest" description="Disordered" evidence="1">
    <location>
        <begin position="77"/>
        <end position="173"/>
    </location>
</feature>
<protein>
    <submittedName>
        <fullName evidence="2">Uncharacterized protein</fullName>
    </submittedName>
</protein>
<reference evidence="2 3" key="1">
    <citation type="submission" date="2019-03" db="EMBL/GenBank/DDBJ databases">
        <title>First draft genome of Liparis tanakae, snailfish: a comprehensive survey of snailfish specific genes.</title>
        <authorList>
            <person name="Kim W."/>
            <person name="Song I."/>
            <person name="Jeong J.-H."/>
            <person name="Kim D."/>
            <person name="Kim S."/>
            <person name="Ryu S."/>
            <person name="Song J.Y."/>
            <person name="Lee S.K."/>
        </authorList>
    </citation>
    <scope>NUCLEOTIDE SEQUENCE [LARGE SCALE GENOMIC DNA]</scope>
    <source>
        <tissue evidence="2">Muscle</tissue>
    </source>
</reference>
<evidence type="ECO:0000256" key="1">
    <source>
        <dbReference type="SAM" id="MobiDB-lite"/>
    </source>
</evidence>
<comment type="caution">
    <text evidence="2">The sequence shown here is derived from an EMBL/GenBank/DDBJ whole genome shotgun (WGS) entry which is preliminary data.</text>
</comment>
<dbReference type="EMBL" id="SRLO01002785">
    <property type="protein sequence ID" value="TNN32303.1"/>
    <property type="molecule type" value="Genomic_DNA"/>
</dbReference>
<sequence length="173" mass="18294">MAFLQTAIRENSSLIGCLLPAPAGGSKRRVQVYSLFSVTPATGSSDYRGIGSTVGEMTFVLLVVFCLIHCPLANCDHSSSESDSDEVRMSSHASSSSSESDSDENGDGRPFPHWPSLPFWPFPGLWPQPPPPPPPPSPAPSTTPKPSSTRDPPPTTTAAETTESSRGDNNAVL</sequence>
<feature type="compositionally biased region" description="Low complexity" evidence="1">
    <location>
        <begin position="144"/>
        <end position="164"/>
    </location>
</feature>
<feature type="compositionally biased region" description="Pro residues" evidence="1">
    <location>
        <begin position="112"/>
        <end position="143"/>
    </location>
</feature>
<keyword evidence="3" id="KW-1185">Reference proteome</keyword>